<dbReference type="Pfam" id="PF00069">
    <property type="entry name" value="Pkinase"/>
    <property type="match status" value="1"/>
</dbReference>
<evidence type="ECO:0000259" key="11">
    <source>
        <dbReference type="PROSITE" id="PS50011"/>
    </source>
</evidence>
<dbReference type="GO" id="GO:0016020">
    <property type="term" value="C:membrane"/>
    <property type="evidence" value="ECO:0007669"/>
    <property type="project" value="UniProtKB-SubCell"/>
</dbReference>
<keyword evidence="8" id="KW-0325">Glycoprotein</keyword>
<accession>A0A816IFZ5</accession>
<dbReference type="Gene3D" id="3.80.10.10">
    <property type="entry name" value="Ribonuclease Inhibitor"/>
    <property type="match status" value="1"/>
</dbReference>
<keyword evidence="6 10" id="KW-1133">Transmembrane helix</keyword>
<protein>
    <submittedName>
        <fullName evidence="12">(rape) hypothetical protein</fullName>
    </submittedName>
</protein>
<dbReference type="InterPro" id="IPR051809">
    <property type="entry name" value="Plant_receptor-like_S/T_kinase"/>
</dbReference>
<feature type="binding site" evidence="9">
    <location>
        <position position="261"/>
    </location>
    <ligand>
        <name>ATP</name>
        <dbReference type="ChEBI" id="CHEBI:30616"/>
    </ligand>
</feature>
<organism evidence="12">
    <name type="scientific">Brassica napus</name>
    <name type="common">Rape</name>
    <dbReference type="NCBI Taxonomy" id="3708"/>
    <lineage>
        <taxon>Eukaryota</taxon>
        <taxon>Viridiplantae</taxon>
        <taxon>Streptophyta</taxon>
        <taxon>Embryophyta</taxon>
        <taxon>Tracheophyta</taxon>
        <taxon>Spermatophyta</taxon>
        <taxon>Magnoliopsida</taxon>
        <taxon>eudicotyledons</taxon>
        <taxon>Gunneridae</taxon>
        <taxon>Pentapetalae</taxon>
        <taxon>rosids</taxon>
        <taxon>malvids</taxon>
        <taxon>Brassicales</taxon>
        <taxon>Brassicaceae</taxon>
        <taxon>Brassiceae</taxon>
        <taxon>Brassica</taxon>
    </lineage>
</organism>
<reference evidence="12" key="1">
    <citation type="submission" date="2021-01" db="EMBL/GenBank/DDBJ databases">
        <authorList>
            <consortium name="Genoscope - CEA"/>
            <person name="William W."/>
        </authorList>
    </citation>
    <scope>NUCLEOTIDE SEQUENCE</scope>
</reference>
<dbReference type="FunFam" id="3.80.10.10:FF:000111">
    <property type="entry name" value="LRR receptor-like serine/threonine-protein kinase ERECTA"/>
    <property type="match status" value="1"/>
</dbReference>
<comment type="subcellular location">
    <subcellularLocation>
        <location evidence="1">Membrane</location>
        <topology evidence="1">Single-pass membrane protein</topology>
    </subcellularLocation>
</comment>
<keyword evidence="3" id="KW-0433">Leucine-rich repeat</keyword>
<keyword evidence="9" id="KW-0547">Nucleotide-binding</keyword>
<keyword evidence="7 10" id="KW-0472">Membrane</keyword>
<keyword evidence="9" id="KW-0067">ATP-binding</keyword>
<evidence type="ECO:0000256" key="5">
    <source>
        <dbReference type="ARBA" id="ARBA00022737"/>
    </source>
</evidence>
<dbReference type="Proteomes" id="UP001295469">
    <property type="component" value="Chromosome C03"/>
</dbReference>
<name>A0A816IFZ5_BRANA</name>
<comment type="similarity">
    <text evidence="2">Belongs to the RLP family.</text>
</comment>
<feature type="transmembrane region" description="Helical" evidence="10">
    <location>
        <begin position="171"/>
        <end position="191"/>
    </location>
</feature>
<evidence type="ECO:0000256" key="9">
    <source>
        <dbReference type="PROSITE-ProRule" id="PRU10141"/>
    </source>
</evidence>
<dbReference type="InterPro" id="IPR017441">
    <property type="entry name" value="Protein_kinase_ATP_BS"/>
</dbReference>
<sequence length="397" mass="43286">MLHGSIPQELMEARSLVSLNVSYNNLTGDLPSEVGKLENLIQLYVSHNQLSGHIPQTLGSCLSLEDISLNRNLFEGSIINIRDLRDLKLLDLSNNNLSGSIPGYLVNLSSLEYVNLSVNSLEGPVPTEGAFRNFSQFSIFANINLCGGIPELQLKPCSVLGEIKRVKKKKIVIGIGAGVALFVLSVIIGIISRCWFKKRNKNDRVNNMYSSTAVHVHERVSYEELHNATGGFSVGNTIGSGKFGVVYKALLGAVNRAVAIKVLNLSKPEAAKSFSAECEALKGVRHRNLVKLVTACSSVDYKAHCDLKPSNVLLDDDLTAHVSDFGLARLLLKFDHESFLNQLSLAGVRGTIGYAAPGKQPTNELFEGSFTLYSYTKSALPERVMDIVDTLILQRGL</sequence>
<feature type="domain" description="Protein kinase" evidence="11">
    <location>
        <begin position="232"/>
        <end position="397"/>
    </location>
</feature>
<evidence type="ECO:0000256" key="10">
    <source>
        <dbReference type="SAM" id="Phobius"/>
    </source>
</evidence>
<dbReference type="InterPro" id="IPR011009">
    <property type="entry name" value="Kinase-like_dom_sf"/>
</dbReference>
<evidence type="ECO:0000256" key="7">
    <source>
        <dbReference type="ARBA" id="ARBA00023136"/>
    </source>
</evidence>
<dbReference type="Pfam" id="PF00560">
    <property type="entry name" value="LRR_1"/>
    <property type="match status" value="3"/>
</dbReference>
<evidence type="ECO:0000256" key="8">
    <source>
        <dbReference type="ARBA" id="ARBA00023180"/>
    </source>
</evidence>
<dbReference type="PROSITE" id="PS51450">
    <property type="entry name" value="LRR"/>
    <property type="match status" value="1"/>
</dbReference>
<proteinExistence type="inferred from homology"/>
<dbReference type="PANTHER" id="PTHR27008:SF592">
    <property type="entry name" value="LEUCINE-RICH REPEAT RECEPTOR-LIKE PROTEIN KINASE FAMILY PROTEIN-RELATED"/>
    <property type="match status" value="1"/>
</dbReference>
<dbReference type="PRINTS" id="PR00019">
    <property type="entry name" value="LEURICHRPT"/>
</dbReference>
<dbReference type="InterPro" id="IPR032675">
    <property type="entry name" value="LRR_dom_sf"/>
</dbReference>
<dbReference type="AlphaFoldDB" id="A0A816IFZ5"/>
<dbReference type="SMART" id="SM00220">
    <property type="entry name" value="S_TKc"/>
    <property type="match status" value="1"/>
</dbReference>
<dbReference type="Gene3D" id="1.10.510.10">
    <property type="entry name" value="Transferase(Phosphotransferase) domain 1"/>
    <property type="match status" value="1"/>
</dbReference>
<dbReference type="InterPro" id="IPR001611">
    <property type="entry name" value="Leu-rich_rpt"/>
</dbReference>
<evidence type="ECO:0000313" key="12">
    <source>
        <dbReference type="EMBL" id="CAF1708920.1"/>
    </source>
</evidence>
<evidence type="ECO:0000256" key="3">
    <source>
        <dbReference type="ARBA" id="ARBA00022614"/>
    </source>
</evidence>
<dbReference type="PROSITE" id="PS00107">
    <property type="entry name" value="PROTEIN_KINASE_ATP"/>
    <property type="match status" value="1"/>
</dbReference>
<dbReference type="SUPFAM" id="SSF52058">
    <property type="entry name" value="L domain-like"/>
    <property type="match status" value="1"/>
</dbReference>
<dbReference type="Gene3D" id="3.30.200.20">
    <property type="entry name" value="Phosphorylase Kinase, domain 1"/>
    <property type="match status" value="1"/>
</dbReference>
<evidence type="ECO:0000256" key="1">
    <source>
        <dbReference type="ARBA" id="ARBA00004167"/>
    </source>
</evidence>
<dbReference type="PANTHER" id="PTHR27008">
    <property type="entry name" value="OS04G0122200 PROTEIN"/>
    <property type="match status" value="1"/>
</dbReference>
<evidence type="ECO:0000256" key="6">
    <source>
        <dbReference type="ARBA" id="ARBA00022989"/>
    </source>
</evidence>
<dbReference type="GO" id="GO:0005524">
    <property type="term" value="F:ATP binding"/>
    <property type="evidence" value="ECO:0007669"/>
    <property type="project" value="UniProtKB-UniRule"/>
</dbReference>
<dbReference type="GO" id="GO:0004672">
    <property type="term" value="F:protein kinase activity"/>
    <property type="evidence" value="ECO:0007669"/>
    <property type="project" value="InterPro"/>
</dbReference>
<keyword evidence="5" id="KW-0677">Repeat</keyword>
<evidence type="ECO:0000256" key="2">
    <source>
        <dbReference type="ARBA" id="ARBA00009592"/>
    </source>
</evidence>
<keyword evidence="4 10" id="KW-0812">Transmembrane</keyword>
<dbReference type="SUPFAM" id="SSF56112">
    <property type="entry name" value="Protein kinase-like (PK-like)"/>
    <property type="match status" value="1"/>
</dbReference>
<evidence type="ECO:0000256" key="4">
    <source>
        <dbReference type="ARBA" id="ARBA00022692"/>
    </source>
</evidence>
<dbReference type="PROSITE" id="PS50011">
    <property type="entry name" value="PROTEIN_KINASE_DOM"/>
    <property type="match status" value="1"/>
</dbReference>
<dbReference type="InterPro" id="IPR000719">
    <property type="entry name" value="Prot_kinase_dom"/>
</dbReference>
<dbReference type="EMBL" id="HG994367">
    <property type="protein sequence ID" value="CAF1708920.1"/>
    <property type="molecule type" value="Genomic_DNA"/>
</dbReference>
<gene>
    <name evidence="12" type="ORF">DARMORV10_C03P71370.1</name>
</gene>